<keyword evidence="2" id="KW-0808">Transferase</keyword>
<dbReference type="Pfam" id="PF00078">
    <property type="entry name" value="RVT_1"/>
    <property type="match status" value="1"/>
</dbReference>
<accession>I2ECB4</accession>
<dbReference type="RefSeq" id="WP_015061584.1">
    <property type="nucleotide sequence ID" value="NC_019314.1"/>
</dbReference>
<proteinExistence type="predicted"/>
<organism evidence="2">
    <name type="scientific">Paracoccus marcusii</name>
    <dbReference type="NCBI Taxonomy" id="59779"/>
    <lineage>
        <taxon>Bacteria</taxon>
        <taxon>Pseudomonadati</taxon>
        <taxon>Pseudomonadota</taxon>
        <taxon>Alphaproteobacteria</taxon>
        <taxon>Rhodobacterales</taxon>
        <taxon>Paracoccaceae</taxon>
        <taxon>Paracoccus</taxon>
    </lineage>
</organism>
<dbReference type="EMBL" id="JQ684023">
    <property type="protein sequence ID" value="AFJ97311.1"/>
    <property type="molecule type" value="Genomic_DNA"/>
</dbReference>
<keyword evidence="2" id="KW-0695">RNA-directed DNA polymerase</keyword>
<sequence>MKKLEVSGVLAQKVWDQLNKTAVPIVEAQDFFNLKETIGNLNDRISTNQYFPDNVHGYFGINKRYGVTRFIPIINHTDMALYYQVCGEIGDRVIKNKEGIFGGWRVVPTPATLGNLNGLSREEQVELLYENEYFSETFSSAAWFQNYKSFTDCIRELTLSGEYGNYVGMTDIANFYDTIDIDRLISKIRDEVPDLIRHTEVLEVYLRYWNRRLMGYQKSNKGIPQEIITDGSRNLSHFYLQSFDDAIKKYCKSIGVKYVRWADDMLFFSPSPQRIESCFYEASRILLSDGLNLSAPKTTIISRLEFRKYRCLPLLKSIDEKDDDEFNRQVELLRNAEKRGERVKHDTAIKAVLTHLRRNKHLRNKINLKYIEDGFKKHPEVFSSLNDRQLLASIVIFDDPSSRAEDVKNMINRKSMAGPKAYFLKLIREHSTLLRLSGVKKEQMSAMVDEIKKSSSDSYILQKFCIPGALYRLNLLHAKAPM</sequence>
<feature type="domain" description="Reverse transcriptase" evidence="1">
    <location>
        <begin position="161"/>
        <end position="302"/>
    </location>
</feature>
<geneLocation type="plasmid" evidence="2">
    <name>pMOS7</name>
</geneLocation>
<protein>
    <submittedName>
        <fullName evidence="2">Putative retron type reverse transcriptase</fullName>
    </submittedName>
</protein>
<keyword evidence="2" id="KW-0548">Nucleotidyltransferase</keyword>
<name>I2ECB4_9RHOB</name>
<dbReference type="GO" id="GO:0003964">
    <property type="term" value="F:RNA-directed DNA polymerase activity"/>
    <property type="evidence" value="ECO:0007669"/>
    <property type="project" value="UniProtKB-KW"/>
</dbReference>
<dbReference type="InterPro" id="IPR000477">
    <property type="entry name" value="RT_dom"/>
</dbReference>
<keyword evidence="2" id="KW-0614">Plasmid</keyword>
<evidence type="ECO:0000259" key="1">
    <source>
        <dbReference type="Pfam" id="PF00078"/>
    </source>
</evidence>
<reference evidence="2" key="1">
    <citation type="journal article" date="2013" name="PLoS ONE">
        <title>Plasmids of Carotenoid-Producing Paracoccus spp. (Alphaproteobacteria) - Structure, Diversity and Evolution.</title>
        <authorList>
            <person name="Maj A."/>
            <person name="Dziewit L."/>
            <person name="Czarnecki J."/>
            <person name="Wlodarczyk M."/>
            <person name="Baj J."/>
            <person name="Skrzypczyk G."/>
            <person name="Giersz D."/>
            <person name="Bartosik D."/>
        </authorList>
    </citation>
    <scope>NUCLEOTIDE SEQUENCE</scope>
    <source>
        <strain evidence="2">OS22</strain>
        <plasmid evidence="2">pMOS7</plasmid>
    </source>
</reference>
<dbReference type="CDD" id="cd01646">
    <property type="entry name" value="RT_Bac_retron_I"/>
    <property type="match status" value="1"/>
</dbReference>
<dbReference type="AlphaFoldDB" id="I2ECB4"/>
<evidence type="ECO:0000313" key="2">
    <source>
        <dbReference type="EMBL" id="AFJ97311.1"/>
    </source>
</evidence>